<dbReference type="AlphaFoldDB" id="A0AAD5REV1"/>
<evidence type="ECO:0000313" key="3">
    <source>
        <dbReference type="EMBL" id="KAJ1374979.1"/>
    </source>
</evidence>
<feature type="region of interest" description="Disordered" evidence="2">
    <location>
        <begin position="203"/>
        <end position="238"/>
    </location>
</feature>
<dbReference type="Proteomes" id="UP001196413">
    <property type="component" value="Unassembled WGS sequence"/>
</dbReference>
<keyword evidence="1" id="KW-0175">Coiled coil</keyword>
<keyword evidence="4" id="KW-1185">Reference proteome</keyword>
<name>A0AAD5REV1_PARTN</name>
<feature type="coiled-coil region" evidence="1">
    <location>
        <begin position="73"/>
        <end position="100"/>
    </location>
</feature>
<proteinExistence type="predicted"/>
<dbReference type="EMBL" id="JAHQIW010007501">
    <property type="protein sequence ID" value="KAJ1374979.1"/>
    <property type="molecule type" value="Genomic_DNA"/>
</dbReference>
<protein>
    <submittedName>
        <fullName evidence="3">Uncharacterized protein</fullName>
    </submittedName>
</protein>
<sequence>MGNLVSTSGIEPATVSKASLDRPCSNHRQDSAASHRSLPILSNLISKRSSCDGLTKAERLRLVDRAIRSESAALECEEKVKGLEREIRKLELRNHDLSTEVCWLRQQCTIACSEVPSGSTTSTLASKCSDACQMEGKLMRDTMEKQNADLSSLRMKVEQMAAVDMRKDIRISELVKELDTAKARISTLEDLCRSKIGSAMSRTSSSFTEIEERETRNTNSEARDELQQKHHSNDTIEEADGKDLLIASKNSTHRDTASTPRPSLRNIFVMDKDHRIDGKVRPSTAFDSPSTKHSILERGESFPCIEGDASTTRDPFNIQIKRAF</sequence>
<evidence type="ECO:0000313" key="4">
    <source>
        <dbReference type="Proteomes" id="UP001196413"/>
    </source>
</evidence>
<gene>
    <name evidence="3" type="ORF">KIN20_038197</name>
</gene>
<evidence type="ECO:0000256" key="2">
    <source>
        <dbReference type="SAM" id="MobiDB-lite"/>
    </source>
</evidence>
<feature type="compositionally biased region" description="Basic and acidic residues" evidence="2">
    <location>
        <begin position="213"/>
        <end position="238"/>
    </location>
</feature>
<evidence type="ECO:0000256" key="1">
    <source>
        <dbReference type="SAM" id="Coils"/>
    </source>
</evidence>
<accession>A0AAD5REV1</accession>
<reference evidence="3" key="1">
    <citation type="submission" date="2021-06" db="EMBL/GenBank/DDBJ databases">
        <title>Parelaphostrongylus tenuis whole genome reference sequence.</title>
        <authorList>
            <person name="Garwood T.J."/>
            <person name="Larsen P.A."/>
            <person name="Fountain-Jones N.M."/>
            <person name="Garbe J.R."/>
            <person name="Macchietto M.G."/>
            <person name="Kania S.A."/>
            <person name="Gerhold R.W."/>
            <person name="Richards J.E."/>
            <person name="Wolf T.M."/>
        </authorList>
    </citation>
    <scope>NUCLEOTIDE SEQUENCE</scope>
    <source>
        <strain evidence="3">MNPRO001-30</strain>
        <tissue evidence="3">Meninges</tissue>
    </source>
</reference>
<comment type="caution">
    <text evidence="3">The sequence shown here is derived from an EMBL/GenBank/DDBJ whole genome shotgun (WGS) entry which is preliminary data.</text>
</comment>
<organism evidence="3 4">
    <name type="scientific">Parelaphostrongylus tenuis</name>
    <name type="common">Meningeal worm</name>
    <dbReference type="NCBI Taxonomy" id="148309"/>
    <lineage>
        <taxon>Eukaryota</taxon>
        <taxon>Metazoa</taxon>
        <taxon>Ecdysozoa</taxon>
        <taxon>Nematoda</taxon>
        <taxon>Chromadorea</taxon>
        <taxon>Rhabditida</taxon>
        <taxon>Rhabditina</taxon>
        <taxon>Rhabditomorpha</taxon>
        <taxon>Strongyloidea</taxon>
        <taxon>Metastrongylidae</taxon>
        <taxon>Parelaphostrongylus</taxon>
    </lineage>
</organism>